<comment type="similarity">
    <text evidence="1">Belongs to the protein-tyrosine phosphatase family. Non-receptor class subfamily.</text>
</comment>
<feature type="compositionally biased region" description="Basic and acidic residues" evidence="2">
    <location>
        <begin position="28"/>
        <end position="42"/>
    </location>
</feature>
<dbReference type="EMBL" id="ONZQ02000010">
    <property type="protein sequence ID" value="SPO04440.1"/>
    <property type="molecule type" value="Genomic_DNA"/>
</dbReference>
<sequence length="503" mass="57079">MDRMPRFRRRPKHPTIKTDARPVTAPAADRDRDFDRDSDRDTTPTLPTPPRKHQPERFLKSLHLRTPNKRARSPPPAELPSSPPPAIAMHDVGIASTGAPLETTLDGPLTGSTTESDTERLTRRDSMKRARARARGAEKKGLKPVIPTFLTHSESNLMEKFQEITWIERNRLTFGPCVLEHVDLRTGPNDRPDPKRAGMDRYCNIKPWSHNRVKLQVGEDCLNYVNASPIVLESDADPNLPPLRYIAMQGPTRQSLEYVWRMIAEQVASPVVIVQLTNMVEHGTQKCFPYFPQERSEEEGAWKINEGDSWGDGWSAELEFEEATTLAGGAIELTKMRLRVNGEEEGKVVWHFLYTRWPDFGVPAIEDLESFFELMKLSREYGGDGDAPRVVHCSAGVGRTGTFISLEHLMRELEAGYLEGYDGDEEEPDLVFETVDELRRQRRSMVQADTQFLFVYRVLRKLWLDKYREATAGEYEGPATKRLEIGGEREGEGGPFGGPPKEE</sequence>
<feature type="domain" description="Tyrosine-protein phosphatase" evidence="3">
    <location>
        <begin position="194"/>
        <end position="462"/>
    </location>
</feature>
<dbReference type="Proteomes" id="UP001187682">
    <property type="component" value="Unassembled WGS sequence"/>
</dbReference>
<feature type="compositionally biased region" description="Basic residues" evidence="2">
    <location>
        <begin position="60"/>
        <end position="72"/>
    </location>
</feature>
<dbReference type="Pfam" id="PF00102">
    <property type="entry name" value="Y_phosphatase"/>
    <property type="match status" value="1"/>
</dbReference>
<gene>
    <name evidence="5" type="ORF">DNG_07125</name>
</gene>
<feature type="compositionally biased region" description="Basic and acidic residues" evidence="2">
    <location>
        <begin position="117"/>
        <end position="128"/>
    </location>
</feature>
<reference evidence="5" key="1">
    <citation type="submission" date="2018-03" db="EMBL/GenBank/DDBJ databases">
        <authorList>
            <person name="Guldener U."/>
        </authorList>
    </citation>
    <scope>NUCLEOTIDE SEQUENCE</scope>
</reference>
<name>A0AAE8SX41_9PEZI</name>
<dbReference type="SUPFAM" id="SSF52799">
    <property type="entry name" value="(Phosphotyrosine protein) phosphatases II"/>
    <property type="match status" value="1"/>
</dbReference>
<dbReference type="PANTHER" id="PTHR19134:SF449">
    <property type="entry name" value="TYROSINE-PROTEIN PHOSPHATASE 1"/>
    <property type="match status" value="1"/>
</dbReference>
<dbReference type="InterPro" id="IPR000242">
    <property type="entry name" value="PTP_cat"/>
</dbReference>
<comment type="caution">
    <text evidence="5">The sequence shown here is derived from an EMBL/GenBank/DDBJ whole genome shotgun (WGS) entry which is preliminary data.</text>
</comment>
<dbReference type="GO" id="GO:0004725">
    <property type="term" value="F:protein tyrosine phosphatase activity"/>
    <property type="evidence" value="ECO:0007669"/>
    <property type="project" value="InterPro"/>
</dbReference>
<feature type="compositionally biased region" description="Basic and acidic residues" evidence="2">
    <location>
        <begin position="479"/>
        <end position="492"/>
    </location>
</feature>
<feature type="region of interest" description="Disordered" evidence="2">
    <location>
        <begin position="475"/>
        <end position="503"/>
    </location>
</feature>
<feature type="compositionally biased region" description="Pro residues" evidence="2">
    <location>
        <begin position="73"/>
        <end position="86"/>
    </location>
</feature>
<dbReference type="PROSITE" id="PS50055">
    <property type="entry name" value="TYR_PHOSPHATASE_PTP"/>
    <property type="match status" value="1"/>
</dbReference>
<dbReference type="InterPro" id="IPR000387">
    <property type="entry name" value="Tyr_Pase_dom"/>
</dbReference>
<dbReference type="AlphaFoldDB" id="A0AAE8SX41"/>
<dbReference type="PANTHER" id="PTHR19134">
    <property type="entry name" value="RECEPTOR-TYPE TYROSINE-PROTEIN PHOSPHATASE"/>
    <property type="match status" value="1"/>
</dbReference>
<dbReference type="PRINTS" id="PR00700">
    <property type="entry name" value="PRTYPHPHTASE"/>
</dbReference>
<evidence type="ECO:0000256" key="1">
    <source>
        <dbReference type="ARBA" id="ARBA00009649"/>
    </source>
</evidence>
<dbReference type="CDD" id="cd18533">
    <property type="entry name" value="PTP_fungal"/>
    <property type="match status" value="1"/>
</dbReference>
<evidence type="ECO:0000256" key="2">
    <source>
        <dbReference type="SAM" id="MobiDB-lite"/>
    </source>
</evidence>
<feature type="region of interest" description="Disordered" evidence="2">
    <location>
        <begin position="1"/>
        <end position="139"/>
    </location>
</feature>
<dbReference type="InterPro" id="IPR029021">
    <property type="entry name" value="Prot-tyrosine_phosphatase-like"/>
</dbReference>
<evidence type="ECO:0000259" key="3">
    <source>
        <dbReference type="PROSITE" id="PS50055"/>
    </source>
</evidence>
<feature type="compositionally biased region" description="Basic residues" evidence="2">
    <location>
        <begin position="1"/>
        <end position="15"/>
    </location>
</feature>
<proteinExistence type="inferred from homology"/>
<dbReference type="SMART" id="SM00404">
    <property type="entry name" value="PTPc_motif"/>
    <property type="match status" value="1"/>
</dbReference>
<evidence type="ECO:0000313" key="6">
    <source>
        <dbReference type="Proteomes" id="UP001187682"/>
    </source>
</evidence>
<dbReference type="Gene3D" id="3.90.190.10">
    <property type="entry name" value="Protein tyrosine phosphatase superfamily"/>
    <property type="match status" value="1"/>
</dbReference>
<organism evidence="5 6">
    <name type="scientific">Cephalotrichum gorgonifer</name>
    <dbReference type="NCBI Taxonomy" id="2041049"/>
    <lineage>
        <taxon>Eukaryota</taxon>
        <taxon>Fungi</taxon>
        <taxon>Dikarya</taxon>
        <taxon>Ascomycota</taxon>
        <taxon>Pezizomycotina</taxon>
        <taxon>Sordariomycetes</taxon>
        <taxon>Hypocreomycetidae</taxon>
        <taxon>Microascales</taxon>
        <taxon>Microascaceae</taxon>
        <taxon>Cephalotrichum</taxon>
    </lineage>
</organism>
<dbReference type="InterPro" id="IPR016130">
    <property type="entry name" value="Tyr_Pase_AS"/>
</dbReference>
<dbReference type="SMART" id="SM00194">
    <property type="entry name" value="PTPc"/>
    <property type="match status" value="1"/>
</dbReference>
<dbReference type="InterPro" id="IPR050348">
    <property type="entry name" value="Protein-Tyr_Phosphatase"/>
</dbReference>
<evidence type="ECO:0000259" key="4">
    <source>
        <dbReference type="PROSITE" id="PS50056"/>
    </source>
</evidence>
<dbReference type="PROSITE" id="PS00383">
    <property type="entry name" value="TYR_PHOSPHATASE_1"/>
    <property type="match status" value="1"/>
</dbReference>
<accession>A0AAE8SX41</accession>
<keyword evidence="6" id="KW-1185">Reference proteome</keyword>
<evidence type="ECO:0000313" key="5">
    <source>
        <dbReference type="EMBL" id="SPO04440.1"/>
    </source>
</evidence>
<dbReference type="PROSITE" id="PS50056">
    <property type="entry name" value="TYR_PHOSPHATASE_2"/>
    <property type="match status" value="1"/>
</dbReference>
<feature type="domain" description="Tyrosine specific protein phosphatases" evidence="4">
    <location>
        <begin position="369"/>
        <end position="453"/>
    </location>
</feature>
<dbReference type="InterPro" id="IPR003595">
    <property type="entry name" value="Tyr_Pase_cat"/>
</dbReference>
<protein>
    <submittedName>
        <fullName evidence="5">Related to protein tyrosine phosphatase phi</fullName>
    </submittedName>
</protein>